<comment type="similarity">
    <text evidence="2">Belongs to the GMC oxidoreductase family.</text>
</comment>
<reference evidence="7" key="2">
    <citation type="submission" date="2022-06" db="UniProtKB">
        <authorList>
            <consortium name="EnsemblMetazoa"/>
        </authorList>
    </citation>
    <scope>IDENTIFICATION</scope>
    <source>
        <strain evidence="7">p50T (Dazao)</strain>
    </source>
</reference>
<dbReference type="InterPro" id="IPR007867">
    <property type="entry name" value="GMC_OxRtase_C"/>
</dbReference>
<dbReference type="PANTHER" id="PTHR11552">
    <property type="entry name" value="GLUCOSE-METHANOL-CHOLINE GMC OXIDOREDUCTASE"/>
    <property type="match status" value="1"/>
</dbReference>
<keyword evidence="4 5" id="KW-0274">FAD</keyword>
<reference evidence="8" key="1">
    <citation type="journal article" date="2008" name="Insect Biochem. Mol. Biol.">
        <title>The genome of a lepidopteran model insect, the silkworm Bombyx mori.</title>
        <authorList>
            <consortium name="International Silkworm Genome Consortium"/>
        </authorList>
    </citation>
    <scope>NUCLEOTIDE SEQUENCE [LARGE SCALE GENOMIC DNA]</scope>
    <source>
        <strain evidence="8">p50T</strain>
    </source>
</reference>
<evidence type="ECO:0000256" key="2">
    <source>
        <dbReference type="ARBA" id="ARBA00010790"/>
    </source>
</evidence>
<dbReference type="Proteomes" id="UP000005204">
    <property type="component" value="Unassembled WGS sequence"/>
</dbReference>
<evidence type="ECO:0000256" key="4">
    <source>
        <dbReference type="ARBA" id="ARBA00022827"/>
    </source>
</evidence>
<feature type="domain" description="Glucose-methanol-choline oxidoreductase N-terminal" evidence="6">
    <location>
        <begin position="313"/>
        <end position="327"/>
    </location>
</feature>
<dbReference type="InterPro" id="IPR000172">
    <property type="entry name" value="GMC_OxRdtase_N"/>
</dbReference>
<dbReference type="RefSeq" id="XP_062529286.1">
    <property type="nucleotide sequence ID" value="XM_062673302.1"/>
</dbReference>
<dbReference type="GeneID" id="101739248"/>
<dbReference type="InterPro" id="IPR012132">
    <property type="entry name" value="GMC_OxRdtase"/>
</dbReference>
<organism evidence="7 8">
    <name type="scientific">Bombyx mori</name>
    <name type="common">Silk moth</name>
    <dbReference type="NCBI Taxonomy" id="7091"/>
    <lineage>
        <taxon>Eukaryota</taxon>
        <taxon>Metazoa</taxon>
        <taxon>Ecdysozoa</taxon>
        <taxon>Arthropoda</taxon>
        <taxon>Hexapoda</taxon>
        <taxon>Insecta</taxon>
        <taxon>Pterygota</taxon>
        <taxon>Neoptera</taxon>
        <taxon>Endopterygota</taxon>
        <taxon>Lepidoptera</taxon>
        <taxon>Glossata</taxon>
        <taxon>Ditrysia</taxon>
        <taxon>Bombycoidea</taxon>
        <taxon>Bombycidae</taxon>
        <taxon>Bombycinae</taxon>
        <taxon>Bombyx</taxon>
    </lineage>
</organism>
<evidence type="ECO:0000313" key="7">
    <source>
        <dbReference type="EnsemblMetazoa" id="XP_037872967.1"/>
    </source>
</evidence>
<protein>
    <recommendedName>
        <fullName evidence="6">Glucose-methanol-choline oxidoreductase N-terminal domain-containing protein</fullName>
    </recommendedName>
</protein>
<evidence type="ECO:0000256" key="3">
    <source>
        <dbReference type="ARBA" id="ARBA00022630"/>
    </source>
</evidence>
<accession>A0A8R2R6N7</accession>
<dbReference type="EnsemblMetazoa" id="XM_038017039.1">
    <property type="protein sequence ID" value="XP_037872967.1"/>
    <property type="gene ID" value="LOC101739248"/>
</dbReference>
<evidence type="ECO:0000259" key="6">
    <source>
        <dbReference type="PROSITE" id="PS00624"/>
    </source>
</evidence>
<evidence type="ECO:0000256" key="5">
    <source>
        <dbReference type="PIRSR" id="PIRSR000137-2"/>
    </source>
</evidence>
<dbReference type="PIRSF" id="PIRSF000137">
    <property type="entry name" value="Alcohol_oxidase"/>
    <property type="match status" value="1"/>
</dbReference>
<keyword evidence="8" id="KW-1185">Reference proteome</keyword>
<dbReference type="SUPFAM" id="SSF51905">
    <property type="entry name" value="FAD/NAD(P)-binding domain"/>
    <property type="match status" value="1"/>
</dbReference>
<dbReference type="GO" id="GO:0050660">
    <property type="term" value="F:flavin adenine dinucleotide binding"/>
    <property type="evidence" value="ECO:0007669"/>
    <property type="project" value="InterPro"/>
</dbReference>
<evidence type="ECO:0000313" key="8">
    <source>
        <dbReference type="Proteomes" id="UP000005204"/>
    </source>
</evidence>
<dbReference type="Pfam" id="PF05199">
    <property type="entry name" value="GMC_oxred_C"/>
    <property type="match status" value="1"/>
</dbReference>
<dbReference type="Pfam" id="PF00732">
    <property type="entry name" value="GMC_oxred_N"/>
    <property type="match status" value="1"/>
</dbReference>
<feature type="binding site" evidence="5">
    <location>
        <position position="276"/>
    </location>
    <ligand>
        <name>FAD</name>
        <dbReference type="ChEBI" id="CHEBI:57692"/>
    </ligand>
</feature>
<dbReference type="InterPro" id="IPR036188">
    <property type="entry name" value="FAD/NAD-bd_sf"/>
</dbReference>
<keyword evidence="3" id="KW-0285">Flavoprotein</keyword>
<dbReference type="Gene3D" id="3.50.50.60">
    <property type="entry name" value="FAD/NAD(P)-binding domain"/>
    <property type="match status" value="1"/>
</dbReference>
<comment type="cofactor">
    <cofactor evidence="1 5">
        <name>FAD</name>
        <dbReference type="ChEBI" id="CHEBI:57692"/>
    </cofactor>
</comment>
<dbReference type="RefSeq" id="XP_037872967.1">
    <property type="nucleotide sequence ID" value="XM_038017039.2"/>
</dbReference>
<dbReference type="AlphaFoldDB" id="A0A8R2R6N7"/>
<dbReference type="KEGG" id="bmor:101739248"/>
<dbReference type="GO" id="GO:0016614">
    <property type="term" value="F:oxidoreductase activity, acting on CH-OH group of donors"/>
    <property type="evidence" value="ECO:0007669"/>
    <property type="project" value="InterPro"/>
</dbReference>
<dbReference type="SUPFAM" id="SSF54373">
    <property type="entry name" value="FAD-linked reductases, C-terminal domain"/>
    <property type="match status" value="1"/>
</dbReference>
<evidence type="ECO:0000256" key="1">
    <source>
        <dbReference type="ARBA" id="ARBA00001974"/>
    </source>
</evidence>
<dbReference type="PROSITE" id="PS00624">
    <property type="entry name" value="GMC_OXRED_2"/>
    <property type="match status" value="1"/>
</dbReference>
<dbReference type="Gene3D" id="3.30.560.10">
    <property type="entry name" value="Glucose Oxidase, domain 3"/>
    <property type="match status" value="1"/>
</dbReference>
<proteinExistence type="inferred from homology"/>
<name>A0A8R2R6N7_BOMMO</name>
<dbReference type="PANTHER" id="PTHR11552:SF147">
    <property type="entry name" value="CHOLINE DEHYDROGENASE, MITOCHONDRIAL"/>
    <property type="match status" value="1"/>
</dbReference>
<sequence length="622" mass="69400">MSCYTNSSCPSPTTGAASQIFSSALQFFAAAQCLITEDWPSSAKVVDNEKYDFIIVGAGTCGSIVANRLSEIGNWKILLLEAGDNPPVESIIIALDRQIYGSKYDWGYVTENNGITSQGFVNGEVQWPRGKMLGGSSGINGMIYIKGNFKDYKRWYDAGNEEWHPNVVEKYFIKAENLQDTELLKSAEVRKNYGTRGPLIINSFNVTSRRIADKIIEAWDEIGFKKVLDVSNLNNLRGSGRFRASAASGTRESTAKAYLNPIKNRKNLFIVKNALVTKVLINNKTKEVFGVSVEIHGKKFTFYANKEVILSAGSINTPQLLMLSGVGPREHLISKNIFCKVNSRMVGENLQDHGIVLVPVFGKEPEDQTTAEKSFAAIQYLYNREGYLGGKSTPDVSAFYSECANQTYPQFQSVPLLFGKNSSSVREFYNTIKVKPSVIESIVKQNINNALYIFRFILLHPFSKGNIKLRSNDPKQYPIIYANYFKDPRDLDAAVVGIKMLTKIVNTKYFKSIGGFLGRIDWPPCNKFVLDTNEYWRCIALNFITTVYHPTGTTRMGRNINVSVVDSRLRVHGLKKLRIIDAGVMPFTVSANTNAPSVMVGERGADLVKEDYRKCPSGRCPC</sequence>